<keyword evidence="7" id="KW-0807">Transducer</keyword>
<feature type="transmembrane region" description="Helical" evidence="8">
    <location>
        <begin position="91"/>
        <end position="108"/>
    </location>
</feature>
<organism evidence="9 10">
    <name type="scientific">Vespula maculifrons</name>
    <name type="common">Eastern yellow jacket</name>
    <name type="synonym">Wasp</name>
    <dbReference type="NCBI Taxonomy" id="7453"/>
    <lineage>
        <taxon>Eukaryota</taxon>
        <taxon>Metazoa</taxon>
        <taxon>Ecdysozoa</taxon>
        <taxon>Arthropoda</taxon>
        <taxon>Hexapoda</taxon>
        <taxon>Insecta</taxon>
        <taxon>Pterygota</taxon>
        <taxon>Neoptera</taxon>
        <taxon>Endopterygota</taxon>
        <taxon>Hymenoptera</taxon>
        <taxon>Apocrita</taxon>
        <taxon>Aculeata</taxon>
        <taxon>Vespoidea</taxon>
        <taxon>Vespidae</taxon>
        <taxon>Vespinae</taxon>
        <taxon>Vespula</taxon>
    </lineage>
</organism>
<feature type="transmembrane region" description="Helical" evidence="8">
    <location>
        <begin position="731"/>
        <end position="751"/>
    </location>
</feature>
<feature type="transmembrane region" description="Helical" evidence="8">
    <location>
        <begin position="341"/>
        <end position="361"/>
    </location>
</feature>
<keyword evidence="5 8" id="KW-0472">Membrane</keyword>
<evidence type="ECO:0000256" key="5">
    <source>
        <dbReference type="ARBA" id="ARBA00023136"/>
    </source>
</evidence>
<evidence type="ECO:0000256" key="7">
    <source>
        <dbReference type="ARBA" id="ARBA00023224"/>
    </source>
</evidence>
<evidence type="ECO:0000313" key="10">
    <source>
        <dbReference type="Proteomes" id="UP001607303"/>
    </source>
</evidence>
<feature type="transmembrane region" description="Helical" evidence="8">
    <location>
        <begin position="640"/>
        <end position="660"/>
    </location>
</feature>
<protein>
    <submittedName>
        <fullName evidence="9">Gustatory and pheromone receptor 32a-like</fullName>
    </submittedName>
</protein>
<accession>A0ABD2CQ13</accession>
<dbReference type="Proteomes" id="UP001607303">
    <property type="component" value="Unassembled WGS sequence"/>
</dbReference>
<evidence type="ECO:0000256" key="2">
    <source>
        <dbReference type="ARBA" id="ARBA00022475"/>
    </source>
</evidence>
<feature type="transmembrane region" description="Helical" evidence="8">
    <location>
        <begin position="275"/>
        <end position="294"/>
    </location>
</feature>
<feature type="transmembrane region" description="Helical" evidence="8">
    <location>
        <begin position="763"/>
        <end position="791"/>
    </location>
</feature>
<keyword evidence="6" id="KW-0675">Receptor</keyword>
<evidence type="ECO:0000256" key="1">
    <source>
        <dbReference type="ARBA" id="ARBA00004651"/>
    </source>
</evidence>
<evidence type="ECO:0000256" key="6">
    <source>
        <dbReference type="ARBA" id="ARBA00023170"/>
    </source>
</evidence>
<feature type="transmembrane region" description="Helical" evidence="8">
    <location>
        <begin position="248"/>
        <end position="269"/>
    </location>
</feature>
<gene>
    <name evidence="9" type="ORF">V1477_005174</name>
</gene>
<dbReference type="PANTHER" id="PTHR21143:SF134">
    <property type="entry name" value="GUSTATORY RECEPTOR"/>
    <property type="match status" value="1"/>
</dbReference>
<evidence type="ECO:0000256" key="8">
    <source>
        <dbReference type="SAM" id="Phobius"/>
    </source>
</evidence>
<feature type="transmembrane region" description="Helical" evidence="8">
    <location>
        <begin position="179"/>
        <end position="202"/>
    </location>
</feature>
<sequence length="802" mass="94880">MDYLIHLLTIIFGVLRRKKVKRFTLQLETCIRTMDQLNISMNLSKCFWQRYYPILFFIFTVISIIAVDYRWLTLLESSYLKTFIFFYLERYPFVELLIVDITFVFWMSHLNELLKCMLTTTIHSPQHKKVLCMRNGRSDSPLSGIHQTNKSNEDIIKIKKAKEIHLELIKCARNINDAYGLHILLSITTAFILIITVAYDAYCYTLIKYYYMGFFQYCINLYWIFYLGFKIIFISHVCAGTVTEIRHFILQLIQNPLSFTTCGLFYLDYTLIRNVIGTVITYLVILIQIGNVSIQTFVKNSTFTANDLSKKFQRSVMPLIIANSIVGTGLIEYFLDRMLRTIGFVYVICCLIYYITLGYILNNMLDNFVQDERIKMFVEQLENCTRKMDQLNISENYSSFFRCIKMKFNQLNAVLQSMLTTTIDSPQHKRILRMKDNWENVSSLSTICRTYQVSENLRKLKTVRQIHSELIKCARIINETYGFQILMSTSLSVRYMRNHVDGKSFRTLKNINRSTYYVIFLIFLYAGKIGDTLYELYEPSTSDKFRDEIRDFMYQLVQNRLTFTACGFYDLDYTFIYNAIGLITTYLVILIQVEGKPNIKNTLEMSLLAEFRHSIKPLVIINSIFTTGLVEYFIDNKINTIGMVYACFLIILYVTVGNLFSFPMEDYSMKPSQIMQITHQLHTYSCYVFFLGTIVAGILRRKKLKYLTLQIETCIRNMDQLNIPMDFSKYFWQQCYAILFSVCIIITMLMIDHRWLKLPSRHWTILIFFYLERYPFFIWLVTDVTFVFWIWQGDTFTINQVC</sequence>
<dbReference type="AlphaFoldDB" id="A0ABD2CQ13"/>
<dbReference type="Pfam" id="PF08395">
    <property type="entry name" value="7tm_7"/>
    <property type="match status" value="2"/>
</dbReference>
<proteinExistence type="predicted"/>
<keyword evidence="2" id="KW-1003">Cell membrane</keyword>
<feature type="transmembrane region" description="Helical" evidence="8">
    <location>
        <begin position="516"/>
        <end position="537"/>
    </location>
</feature>
<feature type="transmembrane region" description="Helical" evidence="8">
    <location>
        <begin position="51"/>
        <end position="71"/>
    </location>
</feature>
<keyword evidence="3 8" id="KW-0812">Transmembrane</keyword>
<dbReference type="GO" id="GO:0007165">
    <property type="term" value="P:signal transduction"/>
    <property type="evidence" value="ECO:0007669"/>
    <property type="project" value="UniProtKB-KW"/>
</dbReference>
<name>A0ABD2CQ13_VESMC</name>
<comment type="subcellular location">
    <subcellularLocation>
        <location evidence="1">Cell membrane</location>
        <topology evidence="1">Multi-pass membrane protein</topology>
    </subcellularLocation>
</comment>
<evidence type="ECO:0000256" key="3">
    <source>
        <dbReference type="ARBA" id="ARBA00022692"/>
    </source>
</evidence>
<dbReference type="EMBL" id="JAYRBN010000037">
    <property type="protein sequence ID" value="KAL2746804.1"/>
    <property type="molecule type" value="Genomic_DNA"/>
</dbReference>
<keyword evidence="10" id="KW-1185">Reference proteome</keyword>
<feature type="transmembrane region" description="Helical" evidence="8">
    <location>
        <begin position="214"/>
        <end position="236"/>
    </location>
</feature>
<comment type="caution">
    <text evidence="9">The sequence shown here is derived from an EMBL/GenBank/DDBJ whole genome shotgun (WGS) entry which is preliminary data.</text>
</comment>
<dbReference type="PANTHER" id="PTHR21143">
    <property type="entry name" value="INVERTEBRATE GUSTATORY RECEPTOR"/>
    <property type="match status" value="1"/>
</dbReference>
<evidence type="ECO:0000256" key="4">
    <source>
        <dbReference type="ARBA" id="ARBA00022989"/>
    </source>
</evidence>
<reference evidence="9 10" key="1">
    <citation type="journal article" date="2024" name="Ann. Entomol. Soc. Am.">
        <title>Genomic analyses of the southern and eastern yellowjacket wasps (Hymenoptera: Vespidae) reveal evolutionary signatures of social life.</title>
        <authorList>
            <person name="Catto M.A."/>
            <person name="Caine P.B."/>
            <person name="Orr S.E."/>
            <person name="Hunt B.G."/>
            <person name="Goodisman M.A.D."/>
        </authorList>
    </citation>
    <scope>NUCLEOTIDE SEQUENCE [LARGE SCALE GENOMIC DNA]</scope>
    <source>
        <strain evidence="9">232</strain>
        <tissue evidence="9">Head and thorax</tissue>
    </source>
</reference>
<evidence type="ECO:0000313" key="9">
    <source>
        <dbReference type="EMBL" id="KAL2746804.1"/>
    </source>
</evidence>
<keyword evidence="4 8" id="KW-1133">Transmembrane helix</keyword>
<dbReference type="GO" id="GO:0005886">
    <property type="term" value="C:plasma membrane"/>
    <property type="evidence" value="ECO:0007669"/>
    <property type="project" value="UniProtKB-SubCell"/>
</dbReference>
<feature type="transmembrane region" description="Helical" evidence="8">
    <location>
        <begin position="315"/>
        <end position="335"/>
    </location>
</feature>
<feature type="transmembrane region" description="Helical" evidence="8">
    <location>
        <begin position="681"/>
        <end position="699"/>
    </location>
</feature>
<dbReference type="InterPro" id="IPR013604">
    <property type="entry name" value="7TM_chemorcpt"/>
</dbReference>
<feature type="transmembrane region" description="Helical" evidence="8">
    <location>
        <begin position="575"/>
        <end position="593"/>
    </location>
</feature>